<comment type="caution">
    <text evidence="4">The sequence shown here is derived from an EMBL/GenBank/DDBJ whole genome shotgun (WGS) entry which is preliminary data.</text>
</comment>
<reference evidence="4" key="1">
    <citation type="submission" date="2023-03" db="EMBL/GenBank/DDBJ databases">
        <title>Massive genome expansion in bonnet fungi (Mycena s.s.) driven by repeated elements and novel gene families across ecological guilds.</title>
        <authorList>
            <consortium name="Lawrence Berkeley National Laboratory"/>
            <person name="Harder C.B."/>
            <person name="Miyauchi S."/>
            <person name="Viragh M."/>
            <person name="Kuo A."/>
            <person name="Thoen E."/>
            <person name="Andreopoulos B."/>
            <person name="Lu D."/>
            <person name="Skrede I."/>
            <person name="Drula E."/>
            <person name="Henrissat B."/>
            <person name="Morin E."/>
            <person name="Kohler A."/>
            <person name="Barry K."/>
            <person name="LaButti K."/>
            <person name="Morin E."/>
            <person name="Salamov A."/>
            <person name="Lipzen A."/>
            <person name="Mereny Z."/>
            <person name="Hegedus B."/>
            <person name="Baldrian P."/>
            <person name="Stursova M."/>
            <person name="Weitz H."/>
            <person name="Taylor A."/>
            <person name="Grigoriev I.V."/>
            <person name="Nagy L.G."/>
            <person name="Martin F."/>
            <person name="Kauserud H."/>
        </authorList>
    </citation>
    <scope>NUCLEOTIDE SEQUENCE</scope>
    <source>
        <strain evidence="4">CBHHK002</strain>
    </source>
</reference>
<feature type="domain" description="Heparinase II/III-like C-terminal" evidence="3">
    <location>
        <begin position="511"/>
        <end position="708"/>
    </location>
</feature>
<evidence type="ECO:0000313" key="5">
    <source>
        <dbReference type="Proteomes" id="UP001218218"/>
    </source>
</evidence>
<dbReference type="AlphaFoldDB" id="A0AAD6ZRE6"/>
<evidence type="ECO:0000313" key="4">
    <source>
        <dbReference type="EMBL" id="KAJ7334113.1"/>
    </source>
</evidence>
<comment type="subcellular location">
    <subcellularLocation>
        <location evidence="1">Cell envelope</location>
    </subcellularLocation>
</comment>
<organism evidence="4 5">
    <name type="scientific">Mycena albidolilacea</name>
    <dbReference type="NCBI Taxonomy" id="1033008"/>
    <lineage>
        <taxon>Eukaryota</taxon>
        <taxon>Fungi</taxon>
        <taxon>Dikarya</taxon>
        <taxon>Basidiomycota</taxon>
        <taxon>Agaricomycotina</taxon>
        <taxon>Agaricomycetes</taxon>
        <taxon>Agaricomycetidae</taxon>
        <taxon>Agaricales</taxon>
        <taxon>Marasmiineae</taxon>
        <taxon>Mycenaceae</taxon>
        <taxon>Mycena</taxon>
    </lineage>
</organism>
<dbReference type="SUPFAM" id="SSF48230">
    <property type="entry name" value="Chondroitin AC/alginate lyase"/>
    <property type="match status" value="1"/>
</dbReference>
<keyword evidence="2" id="KW-1133">Transmembrane helix</keyword>
<accession>A0AAD6ZRE6</accession>
<evidence type="ECO:0000256" key="1">
    <source>
        <dbReference type="ARBA" id="ARBA00004196"/>
    </source>
</evidence>
<dbReference type="InterPro" id="IPR008929">
    <property type="entry name" value="Chondroitin_lyas"/>
</dbReference>
<evidence type="ECO:0000256" key="2">
    <source>
        <dbReference type="SAM" id="Phobius"/>
    </source>
</evidence>
<proteinExistence type="predicted"/>
<protein>
    <recommendedName>
        <fullName evidence="3">Heparinase II/III-like C-terminal domain-containing protein</fullName>
    </recommendedName>
</protein>
<name>A0AAD6ZRE6_9AGAR</name>
<dbReference type="PANTHER" id="PTHR38045:SF1">
    <property type="entry name" value="HEPARINASE II_III-LIKE PROTEIN"/>
    <property type="match status" value="1"/>
</dbReference>
<dbReference type="Gene3D" id="1.50.10.100">
    <property type="entry name" value="Chondroitin AC/alginate lyase"/>
    <property type="match status" value="1"/>
</dbReference>
<dbReference type="Pfam" id="PF07940">
    <property type="entry name" value="Hepar_II_III_C"/>
    <property type="match status" value="1"/>
</dbReference>
<keyword evidence="5" id="KW-1185">Reference proteome</keyword>
<gene>
    <name evidence="4" type="ORF">DFH08DRAFT_939743</name>
</gene>
<dbReference type="InterPro" id="IPR012480">
    <property type="entry name" value="Hepar_II_III_C"/>
</dbReference>
<dbReference type="Proteomes" id="UP001218218">
    <property type="component" value="Unassembled WGS sequence"/>
</dbReference>
<dbReference type="PANTHER" id="PTHR38045">
    <property type="entry name" value="CHROMOSOME 1, WHOLE GENOME SHOTGUN SEQUENCE"/>
    <property type="match status" value="1"/>
</dbReference>
<keyword evidence="2" id="KW-0472">Membrane</keyword>
<keyword evidence="2" id="KW-0812">Transmembrane</keyword>
<feature type="transmembrane region" description="Helical" evidence="2">
    <location>
        <begin position="43"/>
        <end position="64"/>
    </location>
</feature>
<evidence type="ECO:0000259" key="3">
    <source>
        <dbReference type="Pfam" id="PF07940"/>
    </source>
</evidence>
<sequence length="778" mass="84305">MSYDPLQSQHQHQVYQNEDPAYTQSTGYITPARPVKPKGTSKWIKIGIPLAVLVIAAAVVGGILGTRKNSSSSSSSTAAASSAAASSASAKLAAGVFATATNSEYMIPVYPSTTNTALYTTPTFNSAAAGWPSDTFAPATPSVLSVRPDRPRLIAPAYKWAALPALVASDPYLSSWNASIFNNASQYDALPAVVYFMDGDSGILDVARQVKQRVKAFGYVYRMTNNTHWVDRTWEELQNAAGNGTSSGSSTWSAAPADDRWNSAHFLDTAELSAAYGIAYDWFYDIWTDDQRESIRWTLIQYGLGPGVQAYTNSSVFTGWWANNIEGNWNCVCNNGLTMGSLAILGDDTTGYASQLLGLTVDNAKANCALAVSNDGTWQETNDYWYFGSTGHAEMAASLISATGSDYGLLTVNPNFYKTGLFHMYASGATTLFQWGDNGPNKYTATANSLLLYASAYNQPQFALFQRDQYDAADPWSMFWYNPQVSGAFWDGLPLDQAFDNSTDQWMSMRSSWTDQNALFVAIKAGTLQGHQTHNDLDVGDFVLDALGTRWAGELGDGDYLSPYYFSNDTQGSARWMYYRKMTEGQNTLLVNSANQDVTAKPTMKYGTSNTTQGSSTVFTPDSDSTAYFVTDMTSAYFDATSVKRGIRLLNGRKQVLLQDEITASASFMWRMHTNATVKTSGTSATLTIGDKTMDVSILNASGGATFTTSAATRLNTDVTPPAPDQENPGVTVLIISLPAGTYNLQVLFSPQWNDGTSAVTPPSIALDDWNLTSHNSS</sequence>
<dbReference type="EMBL" id="JARIHO010000033">
    <property type="protein sequence ID" value="KAJ7334113.1"/>
    <property type="molecule type" value="Genomic_DNA"/>
</dbReference>
<dbReference type="Gene3D" id="2.70.98.70">
    <property type="match status" value="1"/>
</dbReference>